<evidence type="ECO:0000313" key="3">
    <source>
        <dbReference type="EMBL" id="EFC41882.1"/>
    </source>
</evidence>
<dbReference type="VEuPathDB" id="AmoebaDB:NAEGRDRAFT_70244"/>
<sequence length="409" mass="46565">MSLLIGGIVLSLIVALVIGKFVFKRGILAMITLTLYHVFLLLENSGFSIRKSSLKREENLSNDEKGAIERQKALEGLDNRELATLRLVDLIFGSLKYSLPPLPANQKPYTAEQIVENCRILKNRSSDAIFALNAGPFHQPDERPDFTLKGSSVKSLYFNFSKNQKRKIAILHFHGGAYVSGVSDLCYIHERWCSENSFDLLGLEYTTYPQSTVEQITEEAFRAFKWLVDVKGHSEIYVIGESAGGNLCWQIADKISQLNPSTDANYVNALKGAILLSPWCDMEMDTPPSRDLFHQDRLIRNEKIREWKLNGVPCGLGQQEKTQILSPYHWNREKWQRIASVLPKGMFISYTSGERLNYEIGSVLEKLKGIDNVNVLVEKIPFHVFHIFVDYLPDHYKRTVNGILNLIRL</sequence>
<dbReference type="InParanoid" id="D2VMS6"/>
<gene>
    <name evidence="3" type="ORF">NAEGRDRAFT_70244</name>
</gene>
<dbReference type="AlphaFoldDB" id="D2VMS6"/>
<dbReference type="PANTHER" id="PTHR48081">
    <property type="entry name" value="AB HYDROLASE SUPERFAMILY PROTEIN C4A8.06C"/>
    <property type="match status" value="1"/>
</dbReference>
<dbReference type="PANTHER" id="PTHR48081:SF11">
    <property type="entry name" value="ALPHA_BETA HYDROLASE FOLD-3 DOMAIN-CONTAINING PROTEIN-RELATED"/>
    <property type="match status" value="1"/>
</dbReference>
<feature type="domain" description="Alpha/beta hydrolase fold-3" evidence="2">
    <location>
        <begin position="170"/>
        <end position="309"/>
    </location>
</feature>
<dbReference type="InterPro" id="IPR050300">
    <property type="entry name" value="GDXG_lipolytic_enzyme"/>
</dbReference>
<dbReference type="Gene3D" id="3.40.50.1820">
    <property type="entry name" value="alpha/beta hydrolase"/>
    <property type="match status" value="1"/>
</dbReference>
<dbReference type="Pfam" id="PF07859">
    <property type="entry name" value="Abhydrolase_3"/>
    <property type="match status" value="1"/>
</dbReference>
<keyword evidence="1" id="KW-0378">Hydrolase</keyword>
<reference evidence="3 4" key="1">
    <citation type="journal article" date="2010" name="Cell">
        <title>The genome of Naegleria gruberi illuminates early eukaryotic versatility.</title>
        <authorList>
            <person name="Fritz-Laylin L.K."/>
            <person name="Prochnik S.E."/>
            <person name="Ginger M.L."/>
            <person name="Dacks J.B."/>
            <person name="Carpenter M.L."/>
            <person name="Field M.C."/>
            <person name="Kuo A."/>
            <person name="Paredez A."/>
            <person name="Chapman J."/>
            <person name="Pham J."/>
            <person name="Shu S."/>
            <person name="Neupane R."/>
            <person name="Cipriano M."/>
            <person name="Mancuso J."/>
            <person name="Tu H."/>
            <person name="Salamov A."/>
            <person name="Lindquist E."/>
            <person name="Shapiro H."/>
            <person name="Lucas S."/>
            <person name="Grigoriev I.V."/>
            <person name="Cande W.Z."/>
            <person name="Fulton C."/>
            <person name="Rokhsar D.S."/>
            <person name="Dawson S.C."/>
        </authorList>
    </citation>
    <scope>NUCLEOTIDE SEQUENCE [LARGE SCALE GENOMIC DNA]</scope>
    <source>
        <strain evidence="3 4">NEG-M</strain>
    </source>
</reference>
<dbReference type="KEGG" id="ngr:NAEGRDRAFT_70244"/>
<organism evidence="4">
    <name type="scientific">Naegleria gruberi</name>
    <name type="common">Amoeba</name>
    <dbReference type="NCBI Taxonomy" id="5762"/>
    <lineage>
        <taxon>Eukaryota</taxon>
        <taxon>Discoba</taxon>
        <taxon>Heterolobosea</taxon>
        <taxon>Tetramitia</taxon>
        <taxon>Eutetramitia</taxon>
        <taxon>Vahlkampfiidae</taxon>
        <taxon>Naegleria</taxon>
    </lineage>
</organism>
<dbReference type="Proteomes" id="UP000006671">
    <property type="component" value="Unassembled WGS sequence"/>
</dbReference>
<accession>D2VMS6</accession>
<dbReference type="SUPFAM" id="SSF53474">
    <property type="entry name" value="alpha/beta-Hydrolases"/>
    <property type="match status" value="1"/>
</dbReference>
<dbReference type="STRING" id="5762.D2VMS6"/>
<evidence type="ECO:0000313" key="4">
    <source>
        <dbReference type="Proteomes" id="UP000006671"/>
    </source>
</evidence>
<dbReference type="EMBL" id="GG738883">
    <property type="protein sequence ID" value="EFC41882.1"/>
    <property type="molecule type" value="Genomic_DNA"/>
</dbReference>
<dbReference type="InterPro" id="IPR029058">
    <property type="entry name" value="AB_hydrolase_fold"/>
</dbReference>
<dbReference type="GeneID" id="8851372"/>
<proteinExistence type="predicted"/>
<keyword evidence="4" id="KW-1185">Reference proteome</keyword>
<dbReference type="GO" id="GO:0016787">
    <property type="term" value="F:hydrolase activity"/>
    <property type="evidence" value="ECO:0007669"/>
    <property type="project" value="UniProtKB-KW"/>
</dbReference>
<evidence type="ECO:0000256" key="1">
    <source>
        <dbReference type="ARBA" id="ARBA00022801"/>
    </source>
</evidence>
<evidence type="ECO:0000259" key="2">
    <source>
        <dbReference type="Pfam" id="PF07859"/>
    </source>
</evidence>
<dbReference type="RefSeq" id="XP_002674626.1">
    <property type="nucleotide sequence ID" value="XM_002674580.1"/>
</dbReference>
<protein>
    <submittedName>
        <fullName evidence="3">Predicted protein</fullName>
    </submittedName>
</protein>
<dbReference type="OrthoDB" id="408631at2759"/>
<dbReference type="InterPro" id="IPR013094">
    <property type="entry name" value="AB_hydrolase_3"/>
</dbReference>
<name>D2VMS6_NAEGR</name>